<dbReference type="EMBL" id="NHTK01001058">
    <property type="protein sequence ID" value="PPR03540.1"/>
    <property type="molecule type" value="Genomic_DNA"/>
</dbReference>
<feature type="compositionally biased region" description="Polar residues" evidence="1">
    <location>
        <begin position="1"/>
        <end position="18"/>
    </location>
</feature>
<reference evidence="2 3" key="1">
    <citation type="journal article" date="2018" name="Evol. Lett.">
        <title>Horizontal gene cluster transfer increased hallucinogenic mushroom diversity.</title>
        <authorList>
            <person name="Reynolds H.T."/>
            <person name="Vijayakumar V."/>
            <person name="Gluck-Thaler E."/>
            <person name="Korotkin H.B."/>
            <person name="Matheny P.B."/>
            <person name="Slot J.C."/>
        </authorList>
    </citation>
    <scope>NUCLEOTIDE SEQUENCE [LARGE SCALE GENOMIC DNA]</scope>
    <source>
        <strain evidence="2 3">2629</strain>
    </source>
</reference>
<comment type="caution">
    <text evidence="2">The sequence shown here is derived from an EMBL/GenBank/DDBJ whole genome shotgun (WGS) entry which is preliminary data.</text>
</comment>
<dbReference type="InParanoid" id="A0A409YKG8"/>
<evidence type="ECO:0000313" key="2">
    <source>
        <dbReference type="EMBL" id="PPR03540.1"/>
    </source>
</evidence>
<gene>
    <name evidence="2" type="ORF">CVT24_007027</name>
</gene>
<organism evidence="2 3">
    <name type="scientific">Panaeolus cyanescens</name>
    <dbReference type="NCBI Taxonomy" id="181874"/>
    <lineage>
        <taxon>Eukaryota</taxon>
        <taxon>Fungi</taxon>
        <taxon>Dikarya</taxon>
        <taxon>Basidiomycota</taxon>
        <taxon>Agaricomycotina</taxon>
        <taxon>Agaricomycetes</taxon>
        <taxon>Agaricomycetidae</taxon>
        <taxon>Agaricales</taxon>
        <taxon>Agaricineae</taxon>
        <taxon>Galeropsidaceae</taxon>
        <taxon>Panaeolus</taxon>
    </lineage>
</organism>
<sequence length="91" mass="10124">MSSKSQSQSHKNPSLSNKKSADKTVRPILSWPVETLEIKRDQPGNRANLKDTAEARHQEHLRRQAEHKLSGVVEGHPGIIESTHIDPLSDG</sequence>
<dbReference type="Proteomes" id="UP000284842">
    <property type="component" value="Unassembled WGS sequence"/>
</dbReference>
<keyword evidence="3" id="KW-1185">Reference proteome</keyword>
<dbReference type="AlphaFoldDB" id="A0A409YKG8"/>
<evidence type="ECO:0000313" key="3">
    <source>
        <dbReference type="Proteomes" id="UP000284842"/>
    </source>
</evidence>
<proteinExistence type="predicted"/>
<dbReference type="OrthoDB" id="2581931at2759"/>
<accession>A0A409YKG8</accession>
<name>A0A409YKG8_9AGAR</name>
<protein>
    <submittedName>
        <fullName evidence="2">Uncharacterized protein</fullName>
    </submittedName>
</protein>
<feature type="region of interest" description="Disordered" evidence="1">
    <location>
        <begin position="1"/>
        <end position="28"/>
    </location>
</feature>
<evidence type="ECO:0000256" key="1">
    <source>
        <dbReference type="SAM" id="MobiDB-lite"/>
    </source>
</evidence>
<feature type="region of interest" description="Disordered" evidence="1">
    <location>
        <begin position="67"/>
        <end position="91"/>
    </location>
</feature>